<dbReference type="GO" id="GO:0097361">
    <property type="term" value="C:cytosolic [4Fe-4S] assembly targeting complex"/>
    <property type="evidence" value="ECO:0007669"/>
    <property type="project" value="EnsemblFungi"/>
</dbReference>
<proteinExistence type="inferred from homology"/>
<accession>G8B9N1</accession>
<reference evidence="6" key="3">
    <citation type="submission" date="2011-10" db="EMBL/GenBank/DDBJ databases">
        <title>Transcriptional landscape of the pathogenic yeast Candida parapsilosis.</title>
        <authorList>
            <person name="Guida A."/>
            <person name="Lindstaedt C."/>
            <person name="Maguire S.L."/>
            <person name="Ding C."/>
            <person name="Higgins D.G."/>
            <person name="Harris D."/>
            <person name="Berriman M."/>
            <person name="Butler G."/>
        </authorList>
    </citation>
    <scope>NUCLEOTIDE SEQUENCE</scope>
    <source>
        <strain evidence="6">CDC317</strain>
    </source>
</reference>
<sequence>MLQLIQSIQAHSDKVWSVSAHPTLPLLATASTDKSTKVYKLSSVSSFPQIANLEDTHRRSVRSVSFKPPIGGVDYNSNILDLPALASGSFDSTISIWGIDEPDENYEVEEIMHNQAEILTSASNEWNLMAIIEGHENEIKAVDWNFSGRYLASCSRDKTVWIWETDPETLEEFECVSVLNDHSQDVKNVTWHPTSNLLASSSYDDTIRIYKQDFDDDDWSCVGILDSHEGTVWCSKFESPKSPNATKDRIRLVSVSDDLTVRIWYCQEDSNSSQSNGHGSALPSSIKHTSEMVWEQECILPTTHSLPIYSVAWSSITGKIVTAGCDGKIVVYKETTRGEWEIDSIQQSAHGVYEINCVIWAKIDNKEEAIISAGDDGFVNIWRTE</sequence>
<dbReference type="HAMAP" id="MF_03037">
    <property type="entry name" value="ciao1"/>
    <property type="match status" value="1"/>
</dbReference>
<dbReference type="Gene3D" id="2.130.10.10">
    <property type="entry name" value="YVTN repeat-like/Quinoprotein amine dehydrogenase"/>
    <property type="match status" value="1"/>
</dbReference>
<dbReference type="AlphaFoldDB" id="G8B9N1"/>
<organism evidence="6 8">
    <name type="scientific">Candida parapsilosis (strain CDC 317 / ATCC MYA-4646)</name>
    <name type="common">Yeast</name>
    <name type="synonym">Monilia parapsilosis</name>
    <dbReference type="NCBI Taxonomy" id="578454"/>
    <lineage>
        <taxon>Eukaryota</taxon>
        <taxon>Fungi</taxon>
        <taxon>Dikarya</taxon>
        <taxon>Ascomycota</taxon>
        <taxon>Saccharomycotina</taxon>
        <taxon>Pichiomycetes</taxon>
        <taxon>Debaryomycetaceae</taxon>
        <taxon>Candida/Lodderomyces clade</taxon>
        <taxon>Candida</taxon>
    </lineage>
</organism>
<keyword evidence="2" id="KW-0677">Repeat</keyword>
<dbReference type="PANTHER" id="PTHR19920">
    <property type="entry name" value="WD40 PROTEIN CIAO1"/>
    <property type="match status" value="1"/>
</dbReference>
<name>G8B9N1_CANPC</name>
<evidence type="ECO:0000313" key="5">
    <source>
        <dbReference type="CGD" id="CAL0000154715"/>
    </source>
</evidence>
<evidence type="ECO:0000256" key="3">
    <source>
        <dbReference type="HAMAP-Rule" id="MF_03037"/>
    </source>
</evidence>
<dbReference type="EMBL" id="HE605204">
    <property type="protein sequence ID" value="CCE41332.1"/>
    <property type="molecule type" value="Genomic_DNA"/>
</dbReference>
<dbReference type="PROSITE" id="PS50082">
    <property type="entry name" value="WD_REPEATS_2"/>
    <property type="match status" value="3"/>
</dbReference>
<evidence type="ECO:0000313" key="7">
    <source>
        <dbReference type="EnsemblFungi" id="CPAR2_303210-T-p1"/>
    </source>
</evidence>
<dbReference type="VEuPathDB" id="FungiDB:CPAR2_303210"/>
<evidence type="ECO:0000313" key="6">
    <source>
        <dbReference type="EMBL" id="CCE41332.1"/>
    </source>
</evidence>
<feature type="repeat" description="WD" evidence="4">
    <location>
        <begin position="132"/>
        <end position="164"/>
    </location>
</feature>
<dbReference type="InterPro" id="IPR001680">
    <property type="entry name" value="WD40_rpt"/>
</dbReference>
<gene>
    <name evidence="3" type="primary">CIA1</name>
    <name evidence="5 6" type="ordered locus">CPAR2_303210</name>
</gene>
<feature type="repeat" description="WD" evidence="4">
    <location>
        <begin position="179"/>
        <end position="211"/>
    </location>
</feature>
<accession>A0AAJ8W1G6</accession>
<dbReference type="CGD" id="CAL0000154715">
    <property type="gene designation" value="CPAR2_303210"/>
</dbReference>
<reference evidence="8" key="1">
    <citation type="journal article" date="2009" name="Nature">
        <title>Evolution of pathogenicity and sexual reproduction in eight Candida genomes.</title>
        <authorList>
            <person name="Butler G."/>
            <person name="Rasmussen M.D."/>
            <person name="Lin M.F."/>
            <person name="Santos M.A."/>
            <person name="Sakthikumar S."/>
            <person name="Munro C.A."/>
            <person name="Rheinbay E."/>
            <person name="Grabherr M."/>
            <person name="Forche A."/>
            <person name="Reedy J.L."/>
            <person name="Agrafioti I."/>
            <person name="Arnaud M.B."/>
            <person name="Bates S."/>
            <person name="Brown A.J."/>
            <person name="Brunke S."/>
            <person name="Costanzo M.C."/>
            <person name="Fitzpatrick D.A."/>
            <person name="de Groot P.W."/>
            <person name="Harris D."/>
            <person name="Hoyer L.L."/>
            <person name="Hube B."/>
            <person name="Klis F.M."/>
            <person name="Kodira C."/>
            <person name="Lennard N."/>
            <person name="Logue M.E."/>
            <person name="Martin R."/>
            <person name="Neiman A.M."/>
            <person name="Nikolaou E."/>
            <person name="Quail M.A."/>
            <person name="Quinn J."/>
            <person name="Santos M.C."/>
            <person name="Schmitzberger F.F."/>
            <person name="Sherlock G."/>
            <person name="Shah P."/>
            <person name="Silverstein K.A."/>
            <person name="Skrzypek M.S."/>
            <person name="Soll D."/>
            <person name="Staggs R."/>
            <person name="Stansfield I."/>
            <person name="Stumpf M.P."/>
            <person name="Sudbery P.E."/>
            <person name="Srikantha T."/>
            <person name="Zeng Q."/>
            <person name="Berman J."/>
            <person name="Berriman M."/>
            <person name="Heitman J."/>
            <person name="Gow N.A."/>
            <person name="Lorenz M.C."/>
            <person name="Birren B.W."/>
            <person name="Kellis M."/>
            <person name="Cuomo C.A."/>
        </authorList>
    </citation>
    <scope>NUCLEOTIDE SEQUENCE [LARGE SCALE GENOMIC DNA]</scope>
    <source>
        <strain evidence="8">CDC 317 / ATCC MYA-4646</strain>
    </source>
</reference>
<reference evidence="8" key="2">
    <citation type="journal article" date="2011" name="BMC Genomics">
        <title>Using RNA-seq to determine the transcriptional landscape and the hypoxic response of the pathogenic yeast Candida parapsilosis.</title>
        <authorList>
            <person name="Guida A."/>
            <person name="Lindstaedt C."/>
            <person name="Maguire S.L."/>
            <person name="Ding C."/>
            <person name="Higgins D.G."/>
            <person name="Corton N.J."/>
            <person name="Berriman M."/>
            <person name="Butler G."/>
        </authorList>
    </citation>
    <scope>GENOME REANNOTATION</scope>
    <source>
        <strain evidence="8">CDC 317 / ATCC MYA-4646</strain>
    </source>
</reference>
<dbReference type="GO" id="GO:0005634">
    <property type="term" value="C:nucleus"/>
    <property type="evidence" value="ECO:0007669"/>
    <property type="project" value="EnsemblFungi"/>
</dbReference>
<evidence type="ECO:0000256" key="1">
    <source>
        <dbReference type="ARBA" id="ARBA00022574"/>
    </source>
</evidence>
<dbReference type="STRING" id="578454.G8B9N1"/>
<dbReference type="GO" id="GO:0002098">
    <property type="term" value="P:tRNA wobble uridine modification"/>
    <property type="evidence" value="ECO:0007669"/>
    <property type="project" value="EnsemblFungi"/>
</dbReference>
<dbReference type="PRINTS" id="PR00320">
    <property type="entry name" value="GPROTEINBRPT"/>
</dbReference>
<dbReference type="eggNOG" id="KOG0645">
    <property type="taxonomic scope" value="Eukaryota"/>
</dbReference>
<keyword evidence="8" id="KW-1185">Reference proteome</keyword>
<dbReference type="PROSITE" id="PS50294">
    <property type="entry name" value="WD_REPEATS_REGION"/>
    <property type="match status" value="2"/>
</dbReference>
<dbReference type="SMART" id="SM00320">
    <property type="entry name" value="WD40"/>
    <property type="match status" value="7"/>
</dbReference>
<keyword evidence="1 4" id="KW-0853">WD repeat</keyword>
<dbReference type="GO" id="GO:0005829">
    <property type="term" value="C:cytosol"/>
    <property type="evidence" value="ECO:0007669"/>
    <property type="project" value="EnsemblFungi"/>
</dbReference>
<dbReference type="InterPro" id="IPR036322">
    <property type="entry name" value="WD40_repeat_dom_sf"/>
</dbReference>
<dbReference type="InterPro" id="IPR028608">
    <property type="entry name" value="CIAO1/Cia1"/>
</dbReference>
<evidence type="ECO:0000313" key="8">
    <source>
        <dbReference type="Proteomes" id="UP000005221"/>
    </source>
</evidence>
<dbReference type="Proteomes" id="UP000005221">
    <property type="component" value="Chromosome 3"/>
</dbReference>
<evidence type="ECO:0000256" key="2">
    <source>
        <dbReference type="ARBA" id="ARBA00022737"/>
    </source>
</evidence>
<evidence type="ECO:0000256" key="4">
    <source>
        <dbReference type="PROSITE-ProRule" id="PRU00221"/>
    </source>
</evidence>
<reference evidence="7" key="4">
    <citation type="submission" date="2025-05" db="UniProtKB">
        <authorList>
            <consortium name="EnsemblFungi"/>
        </authorList>
    </citation>
    <scope>IDENTIFICATION</scope>
</reference>
<dbReference type="EnsemblFungi" id="CPAR2_303210-T">
    <property type="protein sequence ID" value="CPAR2_303210-T-p1"/>
    <property type="gene ID" value="CPAR2_303210"/>
</dbReference>
<dbReference type="CDD" id="cd00200">
    <property type="entry name" value="WD40"/>
    <property type="match status" value="1"/>
</dbReference>
<comment type="function">
    <text evidence="3">Essential component of the cytosolic iron-sulfur (Fe/S) protein assembly machinery. Required for the maturation of extramitochondrial Fe/S proteins.</text>
</comment>
<protein>
    <recommendedName>
        <fullName evidence="3">Probable cytosolic iron-sulfur protein assembly protein 1</fullName>
    </recommendedName>
</protein>
<dbReference type="InterPro" id="IPR020472">
    <property type="entry name" value="WD40_PAC1"/>
</dbReference>
<dbReference type="Pfam" id="PF00400">
    <property type="entry name" value="WD40"/>
    <property type="match status" value="6"/>
</dbReference>
<dbReference type="SUPFAM" id="SSF50978">
    <property type="entry name" value="WD40 repeat-like"/>
    <property type="match status" value="1"/>
</dbReference>
<comment type="similarity">
    <text evidence="3">Belongs to the WD repeat CIA1 family.</text>
</comment>
<dbReference type="InterPro" id="IPR015943">
    <property type="entry name" value="WD40/YVTN_repeat-like_dom_sf"/>
</dbReference>
<dbReference type="PANTHER" id="PTHR19920:SF0">
    <property type="entry name" value="CYTOSOLIC IRON-SULFUR PROTEIN ASSEMBLY PROTEIN CIAO1-RELATED"/>
    <property type="match status" value="1"/>
</dbReference>
<dbReference type="GO" id="GO:0016226">
    <property type="term" value="P:iron-sulfur cluster assembly"/>
    <property type="evidence" value="ECO:0007669"/>
    <property type="project" value="UniProtKB-UniRule"/>
</dbReference>
<feature type="repeat" description="WD" evidence="4">
    <location>
        <begin position="8"/>
        <end position="43"/>
    </location>
</feature>